<name>A0A7D7F5B0_9CAUD</name>
<dbReference type="GeneID" id="63642563"/>
<dbReference type="KEGG" id="vg:63642563"/>
<proteinExistence type="predicted"/>
<keyword evidence="2" id="KW-1185">Reference proteome</keyword>
<dbReference type="RefSeq" id="YP_010038091.1">
    <property type="nucleotide sequence ID" value="NC_054149.1"/>
</dbReference>
<dbReference type="Proteomes" id="UP000514744">
    <property type="component" value="Segment"/>
</dbReference>
<evidence type="ECO:0000313" key="2">
    <source>
        <dbReference type="Proteomes" id="UP000514744"/>
    </source>
</evidence>
<accession>A0A7D7F5B0</accession>
<sequence>MLHFDIDWNQLLTVGDELQATDKQVIFALSRAMRRTEATLRRMSSKGLTKVLQLRAAGALRKRLKSIRMRMSAIGSRDQSMGLWYGLNDLPVSSFKGRPKNTNDGASFRGEEYAGAFVGRSKVKGKQTIFKRVREARLPVAEQLHAVEDKAITFIEDEIFDQVLDIFWQHFRRDLRARVKFQLGES</sequence>
<dbReference type="EMBL" id="MT613935">
    <property type="protein sequence ID" value="QMP19172.1"/>
    <property type="molecule type" value="Genomic_DNA"/>
</dbReference>
<reference evidence="1 2" key="1">
    <citation type="submission" date="2020-06" db="EMBL/GenBank/DDBJ databases">
        <authorList>
            <person name="Persinger R.D."/>
            <person name="Temple L."/>
        </authorList>
    </citation>
    <scope>NUCLEOTIDE SEQUENCE [LARGE SCALE GENOMIC DNA]</scope>
</reference>
<organism evidence="1 2">
    <name type="scientific">Pseudomonas phage Persinger</name>
    <dbReference type="NCBI Taxonomy" id="2749430"/>
    <lineage>
        <taxon>Viruses</taxon>
        <taxon>Duplodnaviria</taxon>
        <taxon>Heunggongvirae</taxon>
        <taxon>Uroviricota</taxon>
        <taxon>Caudoviricetes</taxon>
        <taxon>Harrisonburgvirus</taxon>
        <taxon>Harrisonburgvirus persinger</taxon>
    </lineage>
</organism>
<protein>
    <submittedName>
        <fullName evidence="1">Minor tail protein</fullName>
    </submittedName>
</protein>
<evidence type="ECO:0000313" key="1">
    <source>
        <dbReference type="EMBL" id="QMP19172.1"/>
    </source>
</evidence>